<dbReference type="EMBL" id="JMIR01000033">
    <property type="protein sequence ID" value="KEO81678.1"/>
    <property type="molecule type" value="Genomic_DNA"/>
</dbReference>
<protein>
    <submittedName>
        <fullName evidence="1">ATP-binding protein</fullName>
    </submittedName>
</protein>
<comment type="caution">
    <text evidence="1">The sequence shown here is derived from an EMBL/GenBank/DDBJ whole genome shotgun (WGS) entry which is preliminary data.</text>
</comment>
<dbReference type="STRING" id="1157490.EL26_19600"/>
<gene>
    <name evidence="1" type="ORF">EL26_19600</name>
</gene>
<dbReference type="OrthoDB" id="3819922at2"/>
<dbReference type="SUPFAM" id="SSF52540">
    <property type="entry name" value="P-loop containing nucleoside triphosphate hydrolases"/>
    <property type="match status" value="1"/>
</dbReference>
<evidence type="ECO:0000313" key="1">
    <source>
        <dbReference type="EMBL" id="KEO81678.1"/>
    </source>
</evidence>
<dbReference type="eggNOG" id="COG0645">
    <property type="taxonomic scope" value="Bacteria"/>
</dbReference>
<accession>A0A074LPC9</accession>
<dbReference type="Pfam" id="PF13671">
    <property type="entry name" value="AAA_33"/>
    <property type="match status" value="1"/>
</dbReference>
<dbReference type="GO" id="GO:0005524">
    <property type="term" value="F:ATP binding"/>
    <property type="evidence" value="ECO:0007669"/>
    <property type="project" value="UniProtKB-KW"/>
</dbReference>
<dbReference type="Proteomes" id="UP000027931">
    <property type="component" value="Unassembled WGS sequence"/>
</dbReference>
<reference evidence="1 2" key="1">
    <citation type="journal article" date="2013" name="Int. J. Syst. Evol. Microbiol.">
        <title>Tumebacillus flagellatus sp. nov., an alpha-amylase/pullulanase-producing bacterium isolated from cassava wastewater.</title>
        <authorList>
            <person name="Wang Q."/>
            <person name="Xie N."/>
            <person name="Qin Y."/>
            <person name="Shen N."/>
            <person name="Zhu J."/>
            <person name="Mi H."/>
            <person name="Huang R."/>
        </authorList>
    </citation>
    <scope>NUCLEOTIDE SEQUENCE [LARGE SCALE GENOMIC DNA]</scope>
    <source>
        <strain evidence="1 2">GST4</strain>
    </source>
</reference>
<dbReference type="RefSeq" id="WP_038092525.1">
    <property type="nucleotide sequence ID" value="NZ_JMIR01000033.1"/>
</dbReference>
<sequence length="182" mass="20210">MFFLQMSGVPGSGKSTLAKALAKKTNAIVVDHDIVKSAMLNSVQSLETDAETVKLDNRLVGKISYDIEWALVDFYLAQGLSVILDSPCLYTVMVEKGTRLSQKHGAAYKYVECVLADLDQIDQRLRTREAMVSQNRQVNSPEAFTSAFGNSQRPSEHPCLLIDSSRPLETYLEEVITYLSQS</sequence>
<dbReference type="PANTHER" id="PTHR37807:SF3">
    <property type="entry name" value="OS07G0160300 PROTEIN"/>
    <property type="match status" value="1"/>
</dbReference>
<keyword evidence="1" id="KW-0067">ATP-binding</keyword>
<organism evidence="1 2">
    <name type="scientific">Tumebacillus flagellatus</name>
    <dbReference type="NCBI Taxonomy" id="1157490"/>
    <lineage>
        <taxon>Bacteria</taxon>
        <taxon>Bacillati</taxon>
        <taxon>Bacillota</taxon>
        <taxon>Bacilli</taxon>
        <taxon>Bacillales</taxon>
        <taxon>Alicyclobacillaceae</taxon>
        <taxon>Tumebacillus</taxon>
    </lineage>
</organism>
<dbReference type="Gene3D" id="3.40.50.300">
    <property type="entry name" value="P-loop containing nucleotide triphosphate hydrolases"/>
    <property type="match status" value="1"/>
</dbReference>
<keyword evidence="2" id="KW-1185">Reference proteome</keyword>
<dbReference type="AlphaFoldDB" id="A0A074LPC9"/>
<dbReference type="InterPro" id="IPR027417">
    <property type="entry name" value="P-loop_NTPase"/>
</dbReference>
<dbReference type="PANTHER" id="PTHR37807">
    <property type="entry name" value="OS07G0160300 PROTEIN"/>
    <property type="match status" value="1"/>
</dbReference>
<name>A0A074LPC9_9BACL</name>
<keyword evidence="1" id="KW-0547">Nucleotide-binding</keyword>
<proteinExistence type="predicted"/>
<evidence type="ECO:0000313" key="2">
    <source>
        <dbReference type="Proteomes" id="UP000027931"/>
    </source>
</evidence>